<dbReference type="InterPro" id="IPR001789">
    <property type="entry name" value="Sig_transdc_resp-reg_receiver"/>
</dbReference>
<dbReference type="InterPro" id="IPR037522">
    <property type="entry name" value="HD_GYP_dom"/>
</dbReference>
<name>X0XKE3_9ZZZZ</name>
<dbReference type="GO" id="GO:0000160">
    <property type="term" value="P:phosphorelay signal transduction system"/>
    <property type="evidence" value="ECO:0007669"/>
    <property type="project" value="InterPro"/>
</dbReference>
<dbReference type="PANTHER" id="PTHR45228">
    <property type="entry name" value="CYCLIC DI-GMP PHOSPHODIESTERASE TM_0186-RELATED"/>
    <property type="match status" value="1"/>
</dbReference>
<feature type="domain" description="HD-GYP" evidence="2">
    <location>
        <begin position="157"/>
        <end position="228"/>
    </location>
</feature>
<evidence type="ECO:0000259" key="1">
    <source>
        <dbReference type="PROSITE" id="PS50110"/>
    </source>
</evidence>
<organism evidence="3">
    <name type="scientific">marine sediment metagenome</name>
    <dbReference type="NCBI Taxonomy" id="412755"/>
    <lineage>
        <taxon>unclassified sequences</taxon>
        <taxon>metagenomes</taxon>
        <taxon>ecological metagenomes</taxon>
    </lineage>
</organism>
<accession>X0XKE3</accession>
<comment type="caution">
    <text evidence="3">The sequence shown here is derived from an EMBL/GenBank/DDBJ whole genome shotgun (WGS) entry which is preliminary data.</text>
</comment>
<dbReference type="SUPFAM" id="SSF109604">
    <property type="entry name" value="HD-domain/PDEase-like"/>
    <property type="match status" value="1"/>
</dbReference>
<dbReference type="CDD" id="cd00077">
    <property type="entry name" value="HDc"/>
    <property type="match status" value="1"/>
</dbReference>
<feature type="non-terminal residue" evidence="3">
    <location>
        <position position="228"/>
    </location>
</feature>
<gene>
    <name evidence="3" type="ORF">S01H1_67091</name>
</gene>
<protein>
    <recommendedName>
        <fullName evidence="4">Response regulatory domain-containing protein</fullName>
    </recommendedName>
</protein>
<dbReference type="PROSITE" id="PS51832">
    <property type="entry name" value="HD_GYP"/>
    <property type="match status" value="1"/>
</dbReference>
<dbReference type="SUPFAM" id="SSF52172">
    <property type="entry name" value="CheY-like"/>
    <property type="match status" value="1"/>
</dbReference>
<dbReference type="Gene3D" id="3.40.50.2300">
    <property type="match status" value="1"/>
</dbReference>
<dbReference type="PANTHER" id="PTHR45228:SF8">
    <property type="entry name" value="TWO-COMPONENT RESPONSE REGULATOR-RELATED"/>
    <property type="match status" value="1"/>
</dbReference>
<dbReference type="Pfam" id="PF00072">
    <property type="entry name" value="Response_reg"/>
    <property type="match status" value="1"/>
</dbReference>
<evidence type="ECO:0000313" key="3">
    <source>
        <dbReference type="EMBL" id="GAG35812.1"/>
    </source>
</evidence>
<feature type="domain" description="Response regulatory" evidence="1">
    <location>
        <begin position="21"/>
        <end position="134"/>
    </location>
</feature>
<dbReference type="Gene3D" id="1.10.3210.10">
    <property type="entry name" value="Hypothetical protein af1432"/>
    <property type="match status" value="1"/>
</dbReference>
<dbReference type="AlphaFoldDB" id="X0XKE3"/>
<evidence type="ECO:0000259" key="2">
    <source>
        <dbReference type="PROSITE" id="PS51832"/>
    </source>
</evidence>
<sequence>MTKELMTIRPDMNLRNSKHIHILVVDDEEIIRNMLQQAIKNAGYDCSNAGNARDALKVLEEKNVDVVINDIEMPGLNGIELTKIVKEKYDSDVIVMTGFAKDLKHEEVIERGARDFMRKPFSVKEMLIRLKHVLNERAIFSEWKRAEEDLKHSIMKLERVLGETVNALVSALEKRDPYTAGHQQRVTKLACAISKEMGLSDEQIGGIRIAGLLHDIGKISIPIDILNK</sequence>
<reference evidence="3" key="1">
    <citation type="journal article" date="2014" name="Front. Microbiol.">
        <title>High frequency of phylogenetically diverse reductive dehalogenase-homologous genes in deep subseafloor sedimentary metagenomes.</title>
        <authorList>
            <person name="Kawai M."/>
            <person name="Futagami T."/>
            <person name="Toyoda A."/>
            <person name="Takaki Y."/>
            <person name="Nishi S."/>
            <person name="Hori S."/>
            <person name="Arai W."/>
            <person name="Tsubouchi T."/>
            <person name="Morono Y."/>
            <person name="Uchiyama I."/>
            <person name="Ito T."/>
            <person name="Fujiyama A."/>
            <person name="Inagaki F."/>
            <person name="Takami H."/>
        </authorList>
    </citation>
    <scope>NUCLEOTIDE SEQUENCE</scope>
    <source>
        <strain evidence="3">Expedition CK06-06</strain>
    </source>
</reference>
<dbReference type="Pfam" id="PF13487">
    <property type="entry name" value="HD_5"/>
    <property type="match status" value="1"/>
</dbReference>
<dbReference type="InterPro" id="IPR052020">
    <property type="entry name" value="Cyclic_di-GMP/3'3'-cGAMP_PDE"/>
</dbReference>
<dbReference type="PROSITE" id="PS50110">
    <property type="entry name" value="RESPONSE_REGULATORY"/>
    <property type="match status" value="1"/>
</dbReference>
<dbReference type="SMART" id="SM00448">
    <property type="entry name" value="REC"/>
    <property type="match status" value="1"/>
</dbReference>
<proteinExistence type="predicted"/>
<dbReference type="InterPro" id="IPR003607">
    <property type="entry name" value="HD/PDEase_dom"/>
</dbReference>
<dbReference type="EMBL" id="BARS01044403">
    <property type="protein sequence ID" value="GAG35812.1"/>
    <property type="molecule type" value="Genomic_DNA"/>
</dbReference>
<dbReference type="InterPro" id="IPR011006">
    <property type="entry name" value="CheY-like_superfamily"/>
</dbReference>
<evidence type="ECO:0008006" key="4">
    <source>
        <dbReference type="Google" id="ProtNLM"/>
    </source>
</evidence>